<evidence type="ECO:0000313" key="4">
    <source>
        <dbReference type="Proteomes" id="UP000321154"/>
    </source>
</evidence>
<proteinExistence type="predicted"/>
<organism evidence="3 5">
    <name type="scientific">Frigoribacterium faeni</name>
    <dbReference type="NCBI Taxonomy" id="145483"/>
    <lineage>
        <taxon>Bacteria</taxon>
        <taxon>Bacillati</taxon>
        <taxon>Actinomycetota</taxon>
        <taxon>Actinomycetes</taxon>
        <taxon>Micrococcales</taxon>
        <taxon>Microbacteriaceae</taxon>
        <taxon>Frigoribacterium</taxon>
    </lineage>
</organism>
<evidence type="ECO:0000259" key="1">
    <source>
        <dbReference type="Pfam" id="PF01370"/>
    </source>
</evidence>
<dbReference type="RefSeq" id="WP_146854393.1">
    <property type="nucleotide sequence ID" value="NZ_BAAAHR010000001.1"/>
</dbReference>
<name>A0A7W3PJ48_9MICO</name>
<dbReference type="Proteomes" id="UP000522688">
    <property type="component" value="Unassembled WGS sequence"/>
</dbReference>
<dbReference type="OrthoDB" id="7941246at2"/>
<reference evidence="3 5" key="2">
    <citation type="submission" date="2020-07" db="EMBL/GenBank/DDBJ databases">
        <title>Sequencing the genomes of 1000 actinobacteria strains.</title>
        <authorList>
            <person name="Klenk H.-P."/>
        </authorList>
    </citation>
    <scope>NUCLEOTIDE SEQUENCE [LARGE SCALE GENOMIC DNA]</scope>
    <source>
        <strain evidence="3 5">DSM 10309</strain>
    </source>
</reference>
<evidence type="ECO:0000313" key="5">
    <source>
        <dbReference type="Proteomes" id="UP000522688"/>
    </source>
</evidence>
<dbReference type="EMBL" id="BJUV01000011">
    <property type="protein sequence ID" value="GEK83094.1"/>
    <property type="molecule type" value="Genomic_DNA"/>
</dbReference>
<reference evidence="2 4" key="1">
    <citation type="submission" date="2019-07" db="EMBL/GenBank/DDBJ databases">
        <title>Whole genome shotgun sequence of Frigoribacterium faeni NBRC 103066.</title>
        <authorList>
            <person name="Hosoyama A."/>
            <person name="Uohara A."/>
            <person name="Ohji S."/>
            <person name="Ichikawa N."/>
        </authorList>
    </citation>
    <scope>NUCLEOTIDE SEQUENCE [LARGE SCALE GENOMIC DNA]</scope>
    <source>
        <strain evidence="2 4">NBRC 103066</strain>
    </source>
</reference>
<dbReference type="AlphaFoldDB" id="A0A7W3PJ48"/>
<dbReference type="GO" id="GO:0004029">
    <property type="term" value="F:aldehyde dehydrogenase (NAD+) activity"/>
    <property type="evidence" value="ECO:0007669"/>
    <property type="project" value="TreeGrafter"/>
</dbReference>
<protein>
    <submittedName>
        <fullName evidence="3">Nucleoside-diphosphate-sugar epimerase</fullName>
    </submittedName>
    <submittedName>
        <fullName evidence="2">UDP-glucose 4-epimerase</fullName>
    </submittedName>
</protein>
<dbReference type="InterPro" id="IPR001509">
    <property type="entry name" value="Epimerase_deHydtase"/>
</dbReference>
<dbReference type="Proteomes" id="UP000321154">
    <property type="component" value="Unassembled WGS sequence"/>
</dbReference>
<dbReference type="EMBL" id="JACGWW010000002">
    <property type="protein sequence ID" value="MBA8813389.1"/>
    <property type="molecule type" value="Genomic_DNA"/>
</dbReference>
<evidence type="ECO:0000313" key="3">
    <source>
        <dbReference type="EMBL" id="MBA8813389.1"/>
    </source>
</evidence>
<evidence type="ECO:0000313" key="2">
    <source>
        <dbReference type="EMBL" id="GEK83094.1"/>
    </source>
</evidence>
<comment type="caution">
    <text evidence="3">The sequence shown here is derived from an EMBL/GenBank/DDBJ whole genome shotgun (WGS) entry which is preliminary data.</text>
</comment>
<dbReference type="PANTHER" id="PTHR48079:SF6">
    <property type="entry name" value="NAD(P)-BINDING DOMAIN-CONTAINING PROTEIN-RELATED"/>
    <property type="match status" value="1"/>
</dbReference>
<dbReference type="GO" id="GO:0005737">
    <property type="term" value="C:cytoplasm"/>
    <property type="evidence" value="ECO:0007669"/>
    <property type="project" value="TreeGrafter"/>
</dbReference>
<dbReference type="Pfam" id="PF01370">
    <property type="entry name" value="Epimerase"/>
    <property type="match status" value="1"/>
</dbReference>
<dbReference type="InterPro" id="IPR051783">
    <property type="entry name" value="NAD(P)-dependent_oxidoreduct"/>
</dbReference>
<gene>
    <name evidence="3" type="ORF">FB463_001638</name>
    <name evidence="2" type="ORF">FFA01_14030</name>
</gene>
<keyword evidence="4" id="KW-1185">Reference proteome</keyword>
<feature type="domain" description="NAD-dependent epimerase/dehydratase" evidence="1">
    <location>
        <begin position="3"/>
        <end position="225"/>
    </location>
</feature>
<accession>A0A7W3PJ48</accession>
<dbReference type="Gene3D" id="3.40.50.720">
    <property type="entry name" value="NAD(P)-binding Rossmann-like Domain"/>
    <property type="match status" value="1"/>
</dbReference>
<dbReference type="SUPFAM" id="SSF51735">
    <property type="entry name" value="NAD(P)-binding Rossmann-fold domains"/>
    <property type="match status" value="1"/>
</dbReference>
<dbReference type="PANTHER" id="PTHR48079">
    <property type="entry name" value="PROTEIN YEEZ"/>
    <property type="match status" value="1"/>
</dbReference>
<dbReference type="InterPro" id="IPR036291">
    <property type="entry name" value="NAD(P)-bd_dom_sf"/>
</dbReference>
<sequence length="319" mass="34484">MKVVVIGSTGHVGGFLVPRLVEAGHEVVAVSRGASEPYRPHAAWSQVTRLLLDRDAGDADGTFAPAIAALEADVVVDLICFTPDSARLMVDALRGSGTVLVHCGTIWVHGPSAEVPVTEEARRTPSGEYGTQKAEIERMLLAESRRPGGVRSVVLHPGHITGPGWPMINAVGNLDLSVWEALAAGREIAMPGLGLETVHHVHADDVAQAFQLAVERHAQAAGESFHVVSERAITLRGLAQAIARHYGQEARLRFVSWPEFREQTTAEFGDASWEHASRSHSMSIDKARRVLGYAPRYTTVQAVVEGLDWLEREGRLTIA</sequence>